<name>T0CSK4_ALIAG</name>
<dbReference type="OrthoDB" id="2374252at2"/>
<dbReference type="GO" id="GO:0015418">
    <property type="term" value="F:ABC-type quaternary ammonium compound transporting activity"/>
    <property type="evidence" value="ECO:0007669"/>
    <property type="project" value="UniProtKB-EC"/>
</dbReference>
<evidence type="ECO:0000259" key="13">
    <source>
        <dbReference type="PROSITE" id="PS50893"/>
    </source>
</evidence>
<keyword evidence="2" id="KW-1003">Cell membrane</keyword>
<keyword evidence="8" id="KW-0472">Membrane</keyword>
<sequence length="360" mass="39993">MPQAIEPIMHTPTLSVRDLTFVIDDHFILNQVSFDLHPGELMAVVGPSGSGKSSLLNVIAGFLQPTQGEIYLRGTNVSSPQRLVPPEQRKIGMVFQSHALWPQLSVLDNVAYPLRRQGKTKKEAQTIARETLSAIGMGAFTNRFPEQLSGGQQQRVGLARALAANPCLYLFDEPTANLDPVNRQAFIDEVSRRQKSAGIAGIYVTHHIQEAFEIADRVMVFMGGSIAQIGRPVDIYQRPASVQVAALSGKYNTIHAIVESHSPETDTYQVHIAEHSLRLTVNSPHQLVVGERVNLLIRPEWSTIGEGLPTTVERVRYQGSVTEYELHSQLGQLYTRQLRPPEYSVGQFLFWRPTQATVVD</sequence>
<dbReference type="InterPro" id="IPR050093">
    <property type="entry name" value="ABC_SmlMolc_Importer"/>
</dbReference>
<evidence type="ECO:0000256" key="2">
    <source>
        <dbReference type="ARBA" id="ARBA00022475"/>
    </source>
</evidence>
<dbReference type="InterPro" id="IPR017871">
    <property type="entry name" value="ABC_transporter-like_CS"/>
</dbReference>
<dbReference type="FunFam" id="3.40.50.300:FF:000425">
    <property type="entry name" value="Probable ABC transporter, ATP-binding subunit"/>
    <property type="match status" value="1"/>
</dbReference>
<evidence type="ECO:0000256" key="3">
    <source>
        <dbReference type="ARBA" id="ARBA00022496"/>
    </source>
</evidence>
<protein>
    <recommendedName>
        <fullName evidence="12">Carnitine transport ATP-binding protein OpuCA</fullName>
        <ecNumber evidence="11">7.6.2.9</ecNumber>
    </recommendedName>
</protein>
<evidence type="ECO:0000256" key="7">
    <source>
        <dbReference type="ARBA" id="ARBA00023065"/>
    </source>
</evidence>
<dbReference type="Proteomes" id="UP000829401">
    <property type="component" value="Chromosome"/>
</dbReference>
<dbReference type="RefSeq" id="WP_021298178.1">
    <property type="nucleotide sequence ID" value="NZ_AURB01000178.1"/>
</dbReference>
<evidence type="ECO:0000313" key="14">
    <source>
        <dbReference type="EMBL" id="UNO47245.1"/>
    </source>
</evidence>
<keyword evidence="6" id="KW-0408">Iron</keyword>
<proteinExistence type="predicted"/>
<dbReference type="EMBL" id="CP080467">
    <property type="protein sequence ID" value="UNO47245.1"/>
    <property type="molecule type" value="Genomic_DNA"/>
</dbReference>
<dbReference type="InterPro" id="IPR008995">
    <property type="entry name" value="Mo/tungstate-bd_C_term_dom"/>
</dbReference>
<evidence type="ECO:0000256" key="5">
    <source>
        <dbReference type="ARBA" id="ARBA00022840"/>
    </source>
</evidence>
<accession>A0A9E7CR48</accession>
<dbReference type="AlphaFoldDB" id="T0CSK4"/>
<dbReference type="GO" id="GO:0005524">
    <property type="term" value="F:ATP binding"/>
    <property type="evidence" value="ECO:0007669"/>
    <property type="project" value="UniProtKB-KW"/>
</dbReference>
<dbReference type="KEGG" id="aaco:K1I37_10875"/>
<dbReference type="PANTHER" id="PTHR42781:SF4">
    <property type="entry name" value="SPERMIDINE_PUTRESCINE IMPORT ATP-BINDING PROTEIN POTA"/>
    <property type="match status" value="1"/>
</dbReference>
<keyword evidence="7" id="KW-0406">Ion transport</keyword>
<dbReference type="PROSITE" id="PS00211">
    <property type="entry name" value="ABC_TRANSPORTER_1"/>
    <property type="match status" value="1"/>
</dbReference>
<dbReference type="GO" id="GO:0015408">
    <property type="term" value="F:ABC-type ferric iron transporter activity"/>
    <property type="evidence" value="ECO:0007669"/>
    <property type="project" value="InterPro"/>
</dbReference>
<dbReference type="SUPFAM" id="SSF50331">
    <property type="entry name" value="MOP-like"/>
    <property type="match status" value="1"/>
</dbReference>
<evidence type="ECO:0000256" key="12">
    <source>
        <dbReference type="ARBA" id="ARBA00070305"/>
    </source>
</evidence>
<dbReference type="SUPFAM" id="SSF52540">
    <property type="entry name" value="P-loop containing nucleoside triphosphate hydrolases"/>
    <property type="match status" value="1"/>
</dbReference>
<evidence type="ECO:0000256" key="11">
    <source>
        <dbReference type="ARBA" id="ARBA00066388"/>
    </source>
</evidence>
<keyword evidence="4" id="KW-0547">Nucleotide-binding</keyword>
<dbReference type="Gene3D" id="3.40.50.300">
    <property type="entry name" value="P-loop containing nucleotide triphosphate hydrolases"/>
    <property type="match status" value="1"/>
</dbReference>
<keyword evidence="15" id="KW-1185">Reference proteome</keyword>
<evidence type="ECO:0000313" key="15">
    <source>
        <dbReference type="Proteomes" id="UP000829401"/>
    </source>
</evidence>
<dbReference type="GO" id="GO:0016887">
    <property type="term" value="F:ATP hydrolysis activity"/>
    <property type="evidence" value="ECO:0007669"/>
    <property type="project" value="InterPro"/>
</dbReference>
<dbReference type="InterPro" id="IPR003439">
    <property type="entry name" value="ABC_transporter-like_ATP-bd"/>
</dbReference>
<evidence type="ECO:0000256" key="6">
    <source>
        <dbReference type="ARBA" id="ARBA00023004"/>
    </source>
</evidence>
<dbReference type="GO" id="GO:0016020">
    <property type="term" value="C:membrane"/>
    <property type="evidence" value="ECO:0007669"/>
    <property type="project" value="InterPro"/>
</dbReference>
<gene>
    <name evidence="14" type="ORF">K1I37_10875</name>
</gene>
<dbReference type="Pfam" id="PF00005">
    <property type="entry name" value="ABC_tran"/>
    <property type="match status" value="1"/>
</dbReference>
<feature type="domain" description="ABC transporter" evidence="13">
    <location>
        <begin position="14"/>
        <end position="248"/>
    </location>
</feature>
<dbReference type="InterPro" id="IPR015853">
    <property type="entry name" value="ABC_transpr_FbpC"/>
</dbReference>
<dbReference type="EC" id="7.6.2.9" evidence="11"/>
<dbReference type="InterPro" id="IPR027417">
    <property type="entry name" value="P-loop_NTPase"/>
</dbReference>
<evidence type="ECO:0000256" key="1">
    <source>
        <dbReference type="ARBA" id="ARBA00022448"/>
    </source>
</evidence>
<keyword evidence="5 14" id="KW-0067">ATP-binding</keyword>
<organism evidence="14 15">
    <name type="scientific">Alicyclobacillus acidoterrestris (strain ATCC 49025 / DSM 3922 / CIP 106132 / NCIMB 13137 / GD3B)</name>
    <dbReference type="NCBI Taxonomy" id="1356854"/>
    <lineage>
        <taxon>Bacteria</taxon>
        <taxon>Bacillati</taxon>
        <taxon>Bacillota</taxon>
        <taxon>Bacilli</taxon>
        <taxon>Bacillales</taxon>
        <taxon>Alicyclobacillaceae</taxon>
        <taxon>Alicyclobacillus</taxon>
    </lineage>
</organism>
<accession>T0CSK4</accession>
<evidence type="ECO:0000256" key="9">
    <source>
        <dbReference type="ARBA" id="ARBA00052482"/>
    </source>
</evidence>
<dbReference type="STRING" id="1356854.N007_14985"/>
<reference evidence="15" key="1">
    <citation type="journal article" date="2022" name="G3 (Bethesda)">
        <title>Unveiling the complete genome sequence of Alicyclobacillus acidoterrestris DSM 3922T, a taint-producing strain.</title>
        <authorList>
            <person name="Leonardo I.C."/>
            <person name="Barreto Crespo M.T."/>
            <person name="Gaspar F.B."/>
        </authorList>
    </citation>
    <scope>NUCLEOTIDE SEQUENCE [LARGE SCALE GENOMIC DNA]</scope>
    <source>
        <strain evidence="15">DSM 3922</strain>
    </source>
</reference>
<dbReference type="CDD" id="cd03259">
    <property type="entry name" value="ABC_Carb_Solutes_like"/>
    <property type="match status" value="1"/>
</dbReference>
<evidence type="ECO:0000256" key="10">
    <source>
        <dbReference type="ARBA" id="ARBA00063934"/>
    </source>
</evidence>
<comment type="catalytic activity">
    <reaction evidence="9">
        <text>a quaternary ammonium(out) + ATP + H2O = a quaternary ammonium(in) + ADP + phosphate + H(+)</text>
        <dbReference type="Rhea" id="RHEA:11036"/>
        <dbReference type="ChEBI" id="CHEBI:15377"/>
        <dbReference type="ChEBI" id="CHEBI:15378"/>
        <dbReference type="ChEBI" id="CHEBI:30616"/>
        <dbReference type="ChEBI" id="CHEBI:35267"/>
        <dbReference type="ChEBI" id="CHEBI:43474"/>
        <dbReference type="ChEBI" id="CHEBI:456216"/>
        <dbReference type="EC" id="7.6.2.9"/>
    </reaction>
</comment>
<evidence type="ECO:0000256" key="8">
    <source>
        <dbReference type="ARBA" id="ARBA00023136"/>
    </source>
</evidence>
<dbReference type="PROSITE" id="PS50893">
    <property type="entry name" value="ABC_TRANSPORTER_2"/>
    <property type="match status" value="1"/>
</dbReference>
<dbReference type="InterPro" id="IPR003593">
    <property type="entry name" value="AAA+_ATPase"/>
</dbReference>
<dbReference type="eggNOG" id="COG3842">
    <property type="taxonomic scope" value="Bacteria"/>
</dbReference>
<comment type="subunit">
    <text evidence="10">The complex is composed of two ATP-binding proteins (OpuCA), two transmembrane proteins (OpuCB and OpuCD) and a solute-binding protein (OpuCC).</text>
</comment>
<keyword evidence="1" id="KW-0813">Transport</keyword>
<dbReference type="PANTHER" id="PTHR42781">
    <property type="entry name" value="SPERMIDINE/PUTRESCINE IMPORT ATP-BINDING PROTEIN POTA"/>
    <property type="match status" value="1"/>
</dbReference>
<evidence type="ECO:0000256" key="4">
    <source>
        <dbReference type="ARBA" id="ARBA00022741"/>
    </source>
</evidence>
<keyword evidence="3" id="KW-0410">Iron transport</keyword>
<dbReference type="SMART" id="SM00382">
    <property type="entry name" value="AAA"/>
    <property type="match status" value="1"/>
</dbReference>